<name>A0A9E7ECH2_9LILI</name>
<reference evidence="2" key="1">
    <citation type="submission" date="2022-05" db="EMBL/GenBank/DDBJ databases">
        <title>The Musa troglodytarum L. genome provides insights into the mechanism of non-climacteric behaviour and enrichment of carotenoids.</title>
        <authorList>
            <person name="Wang J."/>
        </authorList>
    </citation>
    <scope>NUCLEOTIDE SEQUENCE</scope>
    <source>
        <tissue evidence="2">Leaf</tissue>
    </source>
</reference>
<feature type="region of interest" description="Disordered" evidence="1">
    <location>
        <begin position="1"/>
        <end position="38"/>
    </location>
</feature>
<feature type="region of interest" description="Disordered" evidence="1">
    <location>
        <begin position="67"/>
        <end position="95"/>
    </location>
</feature>
<evidence type="ECO:0000313" key="2">
    <source>
        <dbReference type="EMBL" id="URD74679.1"/>
    </source>
</evidence>
<accession>A0A9E7ECH2</accession>
<feature type="compositionally biased region" description="Basic and acidic residues" evidence="1">
    <location>
        <begin position="80"/>
        <end position="95"/>
    </location>
</feature>
<protein>
    <submittedName>
        <fullName evidence="2">Uncharacterized protein</fullName>
    </submittedName>
</protein>
<dbReference type="EMBL" id="CP097502">
    <property type="protein sequence ID" value="URD74679.1"/>
    <property type="molecule type" value="Genomic_DNA"/>
</dbReference>
<evidence type="ECO:0000313" key="3">
    <source>
        <dbReference type="Proteomes" id="UP001055439"/>
    </source>
</evidence>
<dbReference type="Proteomes" id="UP001055439">
    <property type="component" value="Chromosome 1"/>
</dbReference>
<sequence>MKGGGSVGGEREEEEQRQDDRGKGRTCSSRRRRKEALSLRGMLSGSRSFVSLTDYADLCKEISDQASFPPTIASVSPPLDPRHRSFDRLAEGGKA</sequence>
<keyword evidence="3" id="KW-1185">Reference proteome</keyword>
<dbReference type="AlphaFoldDB" id="A0A9E7ECH2"/>
<gene>
    <name evidence="2" type="ORF">MUK42_08926</name>
</gene>
<evidence type="ECO:0000256" key="1">
    <source>
        <dbReference type="SAM" id="MobiDB-lite"/>
    </source>
</evidence>
<proteinExistence type="predicted"/>
<organism evidence="2 3">
    <name type="scientific">Musa troglodytarum</name>
    <name type="common">fe'i banana</name>
    <dbReference type="NCBI Taxonomy" id="320322"/>
    <lineage>
        <taxon>Eukaryota</taxon>
        <taxon>Viridiplantae</taxon>
        <taxon>Streptophyta</taxon>
        <taxon>Embryophyta</taxon>
        <taxon>Tracheophyta</taxon>
        <taxon>Spermatophyta</taxon>
        <taxon>Magnoliopsida</taxon>
        <taxon>Liliopsida</taxon>
        <taxon>Zingiberales</taxon>
        <taxon>Musaceae</taxon>
        <taxon>Musa</taxon>
    </lineage>
</organism>